<protein>
    <submittedName>
        <fullName evidence="1">Uncharacterized protein</fullName>
    </submittedName>
</protein>
<organism evidence="1 2">
    <name type="scientific">Trifolium medium</name>
    <dbReference type="NCBI Taxonomy" id="97028"/>
    <lineage>
        <taxon>Eukaryota</taxon>
        <taxon>Viridiplantae</taxon>
        <taxon>Streptophyta</taxon>
        <taxon>Embryophyta</taxon>
        <taxon>Tracheophyta</taxon>
        <taxon>Spermatophyta</taxon>
        <taxon>Magnoliopsida</taxon>
        <taxon>eudicotyledons</taxon>
        <taxon>Gunneridae</taxon>
        <taxon>Pentapetalae</taxon>
        <taxon>rosids</taxon>
        <taxon>fabids</taxon>
        <taxon>Fabales</taxon>
        <taxon>Fabaceae</taxon>
        <taxon>Papilionoideae</taxon>
        <taxon>50 kb inversion clade</taxon>
        <taxon>NPAAA clade</taxon>
        <taxon>Hologalegina</taxon>
        <taxon>IRL clade</taxon>
        <taxon>Trifolieae</taxon>
        <taxon>Trifolium</taxon>
    </lineage>
</organism>
<comment type="caution">
    <text evidence="1">The sequence shown here is derived from an EMBL/GenBank/DDBJ whole genome shotgun (WGS) entry which is preliminary data.</text>
</comment>
<keyword evidence="2" id="KW-1185">Reference proteome</keyword>
<reference evidence="1 2" key="1">
    <citation type="journal article" date="2018" name="Front. Plant Sci.">
        <title>Red Clover (Trifolium pratense) and Zigzag Clover (T. medium) - A Picture of Genomic Similarities and Differences.</title>
        <authorList>
            <person name="Dluhosova J."/>
            <person name="Istvanek J."/>
            <person name="Nedelnik J."/>
            <person name="Repkova J."/>
        </authorList>
    </citation>
    <scope>NUCLEOTIDE SEQUENCE [LARGE SCALE GENOMIC DNA]</scope>
    <source>
        <strain evidence="2">cv. 10/8</strain>
        <tissue evidence="1">Leaf</tissue>
    </source>
</reference>
<name>A0A392S724_9FABA</name>
<evidence type="ECO:0000313" key="2">
    <source>
        <dbReference type="Proteomes" id="UP000265520"/>
    </source>
</evidence>
<feature type="non-terminal residue" evidence="1">
    <location>
        <position position="33"/>
    </location>
</feature>
<sequence>MFKFLMKMIEFDEIAVVFGVVILGHDWISCLFE</sequence>
<evidence type="ECO:0000313" key="1">
    <source>
        <dbReference type="EMBL" id="MCI44489.1"/>
    </source>
</evidence>
<dbReference type="EMBL" id="LXQA010331280">
    <property type="protein sequence ID" value="MCI44489.1"/>
    <property type="molecule type" value="Genomic_DNA"/>
</dbReference>
<proteinExistence type="predicted"/>
<dbReference type="AlphaFoldDB" id="A0A392S724"/>
<accession>A0A392S724</accession>
<dbReference type="Proteomes" id="UP000265520">
    <property type="component" value="Unassembled WGS sequence"/>
</dbReference>